<comment type="caution">
    <text evidence="1">The sequence shown here is derived from an EMBL/GenBank/DDBJ whole genome shotgun (WGS) entry which is preliminary data.</text>
</comment>
<evidence type="ECO:0000313" key="2">
    <source>
        <dbReference type="Proteomes" id="UP000821837"/>
    </source>
</evidence>
<name>A0A9D4PFE2_RHISA</name>
<keyword evidence="2" id="KW-1185">Reference proteome</keyword>
<dbReference type="Proteomes" id="UP000821837">
    <property type="component" value="Chromosome 8"/>
</dbReference>
<dbReference type="AlphaFoldDB" id="A0A9D4PFE2"/>
<organism evidence="1 2">
    <name type="scientific">Rhipicephalus sanguineus</name>
    <name type="common">Brown dog tick</name>
    <name type="synonym">Ixodes sanguineus</name>
    <dbReference type="NCBI Taxonomy" id="34632"/>
    <lineage>
        <taxon>Eukaryota</taxon>
        <taxon>Metazoa</taxon>
        <taxon>Ecdysozoa</taxon>
        <taxon>Arthropoda</taxon>
        <taxon>Chelicerata</taxon>
        <taxon>Arachnida</taxon>
        <taxon>Acari</taxon>
        <taxon>Parasitiformes</taxon>
        <taxon>Ixodida</taxon>
        <taxon>Ixodoidea</taxon>
        <taxon>Ixodidae</taxon>
        <taxon>Rhipicephalinae</taxon>
        <taxon>Rhipicephalus</taxon>
        <taxon>Rhipicephalus</taxon>
    </lineage>
</organism>
<reference evidence="1" key="2">
    <citation type="submission" date="2021-09" db="EMBL/GenBank/DDBJ databases">
        <authorList>
            <person name="Jia N."/>
            <person name="Wang J."/>
            <person name="Shi W."/>
            <person name="Du L."/>
            <person name="Sun Y."/>
            <person name="Zhan W."/>
            <person name="Jiang J."/>
            <person name="Wang Q."/>
            <person name="Zhang B."/>
            <person name="Ji P."/>
            <person name="Sakyi L.B."/>
            <person name="Cui X."/>
            <person name="Yuan T."/>
            <person name="Jiang B."/>
            <person name="Yang W."/>
            <person name="Lam T.T.-Y."/>
            <person name="Chang Q."/>
            <person name="Ding S."/>
            <person name="Wang X."/>
            <person name="Zhu J."/>
            <person name="Ruan X."/>
            <person name="Zhao L."/>
            <person name="Wei J."/>
            <person name="Que T."/>
            <person name="Du C."/>
            <person name="Cheng J."/>
            <person name="Dai P."/>
            <person name="Han X."/>
            <person name="Huang E."/>
            <person name="Gao Y."/>
            <person name="Liu J."/>
            <person name="Shao H."/>
            <person name="Ye R."/>
            <person name="Li L."/>
            <person name="Wei W."/>
            <person name="Wang X."/>
            <person name="Wang C."/>
            <person name="Huo Q."/>
            <person name="Li W."/>
            <person name="Guo W."/>
            <person name="Chen H."/>
            <person name="Chen S."/>
            <person name="Zhou L."/>
            <person name="Zhou L."/>
            <person name="Ni X."/>
            <person name="Tian J."/>
            <person name="Zhou Y."/>
            <person name="Sheng Y."/>
            <person name="Liu T."/>
            <person name="Pan Y."/>
            <person name="Xia L."/>
            <person name="Li J."/>
            <person name="Zhao F."/>
            <person name="Cao W."/>
        </authorList>
    </citation>
    <scope>NUCLEOTIDE SEQUENCE</scope>
    <source>
        <strain evidence="1">Rsan-2018</strain>
        <tissue evidence="1">Larvae</tissue>
    </source>
</reference>
<protein>
    <submittedName>
        <fullName evidence="1">Uncharacterized protein</fullName>
    </submittedName>
</protein>
<proteinExistence type="predicted"/>
<gene>
    <name evidence="1" type="ORF">HPB52_001473</name>
</gene>
<sequence>MAYLDVLCAHLSRIPADQLQYLDNEVSLDLPKLGEKSVPEAVSAVRAHIQSIGELQARLNYAAHLYSCLAVLGILRPWVLYRVDKRESHGDVVGDILKKIRHRRVVGLFTKVTKNICCSCMLAPDEERGRDYKPYFFVIWHTQPCVAIYEAPEGHSMLLANALRQTLGPQPESLRCGVYQDLSSAHFGALQFFS</sequence>
<accession>A0A9D4PFE2</accession>
<evidence type="ECO:0000313" key="1">
    <source>
        <dbReference type="EMBL" id="KAH7938851.1"/>
    </source>
</evidence>
<reference evidence="1" key="1">
    <citation type="journal article" date="2020" name="Cell">
        <title>Large-Scale Comparative Analyses of Tick Genomes Elucidate Their Genetic Diversity and Vector Capacities.</title>
        <authorList>
            <consortium name="Tick Genome and Microbiome Consortium (TIGMIC)"/>
            <person name="Jia N."/>
            <person name="Wang J."/>
            <person name="Shi W."/>
            <person name="Du L."/>
            <person name="Sun Y."/>
            <person name="Zhan W."/>
            <person name="Jiang J.F."/>
            <person name="Wang Q."/>
            <person name="Zhang B."/>
            <person name="Ji P."/>
            <person name="Bell-Sakyi L."/>
            <person name="Cui X.M."/>
            <person name="Yuan T.T."/>
            <person name="Jiang B.G."/>
            <person name="Yang W.F."/>
            <person name="Lam T.T."/>
            <person name="Chang Q.C."/>
            <person name="Ding S.J."/>
            <person name="Wang X.J."/>
            <person name="Zhu J.G."/>
            <person name="Ruan X.D."/>
            <person name="Zhao L."/>
            <person name="Wei J.T."/>
            <person name="Ye R.Z."/>
            <person name="Que T.C."/>
            <person name="Du C.H."/>
            <person name="Zhou Y.H."/>
            <person name="Cheng J.X."/>
            <person name="Dai P.F."/>
            <person name="Guo W.B."/>
            <person name="Han X.H."/>
            <person name="Huang E.J."/>
            <person name="Li L.F."/>
            <person name="Wei W."/>
            <person name="Gao Y.C."/>
            <person name="Liu J.Z."/>
            <person name="Shao H.Z."/>
            <person name="Wang X."/>
            <person name="Wang C.C."/>
            <person name="Yang T.C."/>
            <person name="Huo Q.B."/>
            <person name="Li W."/>
            <person name="Chen H.Y."/>
            <person name="Chen S.E."/>
            <person name="Zhou L.G."/>
            <person name="Ni X.B."/>
            <person name="Tian J.H."/>
            <person name="Sheng Y."/>
            <person name="Liu T."/>
            <person name="Pan Y.S."/>
            <person name="Xia L.Y."/>
            <person name="Li J."/>
            <person name="Zhao F."/>
            <person name="Cao W.C."/>
        </authorList>
    </citation>
    <scope>NUCLEOTIDE SEQUENCE</scope>
    <source>
        <strain evidence="1">Rsan-2018</strain>
    </source>
</reference>
<dbReference type="EMBL" id="JABSTV010001254">
    <property type="protein sequence ID" value="KAH7938851.1"/>
    <property type="molecule type" value="Genomic_DNA"/>
</dbReference>